<reference evidence="2 3" key="1">
    <citation type="submission" date="2024-04" db="EMBL/GenBank/DDBJ databases">
        <title>Complete genome sequence of Fusarium acuminatum.</title>
        <authorList>
            <person name="Lan B."/>
        </authorList>
    </citation>
    <scope>NUCLEOTIDE SEQUENCE [LARGE SCALE GENOMIC DNA]</scope>
    <source>
        <strain evidence="2">1A</strain>
    </source>
</reference>
<keyword evidence="3" id="KW-1185">Reference proteome</keyword>
<evidence type="ECO:0000313" key="2">
    <source>
        <dbReference type="EMBL" id="WZH44069.1"/>
    </source>
</evidence>
<dbReference type="InterPro" id="IPR050855">
    <property type="entry name" value="NDM-1-like"/>
</dbReference>
<evidence type="ECO:0000259" key="1">
    <source>
        <dbReference type="SMART" id="SM00849"/>
    </source>
</evidence>
<accession>A0ABZ2WWC7</accession>
<protein>
    <submittedName>
        <fullName evidence="2">Beta-lactamase-like protein</fullName>
    </submittedName>
</protein>
<gene>
    <name evidence="2" type="ORF">QYS62_005085</name>
</gene>
<sequence>MPSKLQVDIFVAPAIRAVTGFTEDEKSVWSPISCVLVHGPDSATLIDTPITIEQGQDLANWITETIPKKKLKYVYTTHAHPDHFMSVPVLLEAFPGVQFVALQHVVTGIQELYNTAFDHVWPAMFPDQLHTTKPVPQALPASGEFYVDGEKLQGIEVGHTDNAFSSFLHVPSVDLVVSGDIVYGDCHQHLGEANTPEKRKQWLDAIDRIEALKPHIVVAGHKRASQADSPYLIDSTREYIYTFEKELAVASSPETLFDRMPTSLKPANYPCSQAVGQTEGPWNDLSTPSFYNLFLNLAL</sequence>
<dbReference type="CDD" id="cd07739">
    <property type="entry name" value="metallo-hydrolase-like_MBL-fold"/>
    <property type="match status" value="1"/>
</dbReference>
<dbReference type="InterPro" id="IPR036866">
    <property type="entry name" value="RibonucZ/Hydroxyglut_hydro"/>
</dbReference>
<proteinExistence type="predicted"/>
<dbReference type="InterPro" id="IPR001279">
    <property type="entry name" value="Metallo-B-lactamas"/>
</dbReference>
<dbReference type="Pfam" id="PF00753">
    <property type="entry name" value="Lactamase_B"/>
    <property type="match status" value="1"/>
</dbReference>
<dbReference type="EMBL" id="CP151261">
    <property type="protein sequence ID" value="WZH44069.1"/>
    <property type="molecule type" value="Genomic_DNA"/>
</dbReference>
<organism evidence="2 3">
    <name type="scientific">Fusarium acuminatum</name>
    <dbReference type="NCBI Taxonomy" id="5515"/>
    <lineage>
        <taxon>Eukaryota</taxon>
        <taxon>Fungi</taxon>
        <taxon>Dikarya</taxon>
        <taxon>Ascomycota</taxon>
        <taxon>Pezizomycotina</taxon>
        <taxon>Sordariomycetes</taxon>
        <taxon>Hypocreomycetidae</taxon>
        <taxon>Hypocreales</taxon>
        <taxon>Nectriaceae</taxon>
        <taxon>Fusarium</taxon>
        <taxon>Fusarium tricinctum species complex</taxon>
    </lineage>
</organism>
<dbReference type="SUPFAM" id="SSF56281">
    <property type="entry name" value="Metallo-hydrolase/oxidoreductase"/>
    <property type="match status" value="1"/>
</dbReference>
<dbReference type="Proteomes" id="UP001489902">
    <property type="component" value="Chromosome 2"/>
</dbReference>
<dbReference type="SMART" id="SM00849">
    <property type="entry name" value="Lactamase_B"/>
    <property type="match status" value="1"/>
</dbReference>
<dbReference type="Gene3D" id="3.60.15.10">
    <property type="entry name" value="Ribonuclease Z/Hydroxyacylglutathione hydrolase-like"/>
    <property type="match status" value="1"/>
</dbReference>
<feature type="domain" description="Metallo-beta-lactamase" evidence="1">
    <location>
        <begin position="31"/>
        <end position="221"/>
    </location>
</feature>
<dbReference type="PANTHER" id="PTHR42951">
    <property type="entry name" value="METALLO-BETA-LACTAMASE DOMAIN-CONTAINING"/>
    <property type="match status" value="1"/>
</dbReference>
<evidence type="ECO:0000313" key="3">
    <source>
        <dbReference type="Proteomes" id="UP001489902"/>
    </source>
</evidence>
<dbReference type="PANTHER" id="PTHR42951:SF14">
    <property type="entry name" value="METALLO-BETA-LACTAMASE SUPERFAMILY PROTEIN"/>
    <property type="match status" value="1"/>
</dbReference>
<name>A0ABZ2WWC7_9HYPO</name>